<comment type="caution">
    <text evidence="2">The sequence shown here is derived from an EMBL/GenBank/DDBJ whole genome shotgun (WGS) entry which is preliminary data.</text>
</comment>
<dbReference type="AlphaFoldDB" id="A0A4R0NPI3"/>
<keyword evidence="3" id="KW-1185">Reference proteome</keyword>
<feature type="signal peptide" evidence="1">
    <location>
        <begin position="1"/>
        <end position="22"/>
    </location>
</feature>
<organism evidence="2 3">
    <name type="scientific">Pedobacter psychroterrae</name>
    <dbReference type="NCBI Taxonomy" id="2530453"/>
    <lineage>
        <taxon>Bacteria</taxon>
        <taxon>Pseudomonadati</taxon>
        <taxon>Bacteroidota</taxon>
        <taxon>Sphingobacteriia</taxon>
        <taxon>Sphingobacteriales</taxon>
        <taxon>Sphingobacteriaceae</taxon>
        <taxon>Pedobacter</taxon>
    </lineage>
</organism>
<name>A0A4R0NPI3_9SPHI</name>
<accession>A0A4R0NPI3</accession>
<protein>
    <recommendedName>
        <fullName evidence="4">Lipocalin-like protein</fullName>
    </recommendedName>
</protein>
<evidence type="ECO:0000313" key="3">
    <source>
        <dbReference type="Proteomes" id="UP000293347"/>
    </source>
</evidence>
<feature type="chain" id="PRO_5020610178" description="Lipocalin-like protein" evidence="1">
    <location>
        <begin position="23"/>
        <end position="151"/>
    </location>
</feature>
<dbReference type="Proteomes" id="UP000293347">
    <property type="component" value="Unassembled WGS sequence"/>
</dbReference>
<dbReference type="PROSITE" id="PS51257">
    <property type="entry name" value="PROKAR_LIPOPROTEIN"/>
    <property type="match status" value="1"/>
</dbReference>
<dbReference type="EMBL" id="SJSL01000002">
    <property type="protein sequence ID" value="TCD01135.1"/>
    <property type="molecule type" value="Genomic_DNA"/>
</dbReference>
<reference evidence="2 3" key="1">
    <citation type="submission" date="2019-02" db="EMBL/GenBank/DDBJ databases">
        <title>Pedobacter sp. RP-1-14 sp. nov., isolated from Arctic soil.</title>
        <authorList>
            <person name="Dahal R.H."/>
        </authorList>
    </citation>
    <scope>NUCLEOTIDE SEQUENCE [LARGE SCALE GENOMIC DNA]</scope>
    <source>
        <strain evidence="2 3">RP-1-14</strain>
    </source>
</reference>
<gene>
    <name evidence="2" type="ORF">EZ437_10225</name>
</gene>
<proteinExistence type="predicted"/>
<dbReference type="RefSeq" id="WP_131595828.1">
    <property type="nucleotide sequence ID" value="NZ_SJSL01000002.1"/>
</dbReference>
<evidence type="ECO:0008006" key="4">
    <source>
        <dbReference type="Google" id="ProtNLM"/>
    </source>
</evidence>
<evidence type="ECO:0000256" key="1">
    <source>
        <dbReference type="SAM" id="SignalP"/>
    </source>
</evidence>
<sequence length="151" mass="16807">MKKLLYLSLSLMFLTLSSCEKSAIPEEKPKVEDEAPLTGEVSILEGNWELRNAYGGMGGGAGNFAPGNGDMFKFRRQIVNRYFNGNLLYTRNFDIQDSVKRINKTESTHFLDYGTIDNPFVRLKGDTLIVFLGEIAADGAELKYVKIAAAE</sequence>
<evidence type="ECO:0000313" key="2">
    <source>
        <dbReference type="EMBL" id="TCD01135.1"/>
    </source>
</evidence>
<keyword evidence="1" id="KW-0732">Signal</keyword>
<dbReference type="OrthoDB" id="1359047at2"/>